<keyword evidence="6" id="KW-1185">Reference proteome</keyword>
<feature type="domain" description="NADP-dependent oxidoreductase" evidence="4">
    <location>
        <begin position="18"/>
        <end position="261"/>
    </location>
</feature>
<dbReference type="InterPro" id="IPR020471">
    <property type="entry name" value="AKR"/>
</dbReference>
<evidence type="ECO:0000256" key="2">
    <source>
        <dbReference type="ARBA" id="ARBA00022857"/>
    </source>
</evidence>
<evidence type="ECO:0000256" key="3">
    <source>
        <dbReference type="ARBA" id="ARBA00023002"/>
    </source>
</evidence>
<accession>A0ABP6ZGK4</accession>
<dbReference type="PIRSF" id="PIRSF000097">
    <property type="entry name" value="AKR"/>
    <property type="match status" value="1"/>
</dbReference>
<proteinExistence type="inferred from homology"/>
<dbReference type="PROSITE" id="PS00063">
    <property type="entry name" value="ALDOKETO_REDUCTASE_3"/>
    <property type="match status" value="1"/>
</dbReference>
<dbReference type="Pfam" id="PF00248">
    <property type="entry name" value="Aldo_ket_red"/>
    <property type="match status" value="1"/>
</dbReference>
<evidence type="ECO:0000259" key="4">
    <source>
        <dbReference type="Pfam" id="PF00248"/>
    </source>
</evidence>
<dbReference type="EMBL" id="BAABAB010000006">
    <property type="protein sequence ID" value="GAA3609102.1"/>
    <property type="molecule type" value="Genomic_DNA"/>
</dbReference>
<dbReference type="RefSeq" id="WP_344801843.1">
    <property type="nucleotide sequence ID" value="NZ_BAABAB010000006.1"/>
</dbReference>
<dbReference type="PANTHER" id="PTHR43827:SF3">
    <property type="entry name" value="NADP-DEPENDENT OXIDOREDUCTASE DOMAIN-CONTAINING PROTEIN"/>
    <property type="match status" value="1"/>
</dbReference>
<keyword evidence="2" id="KW-0521">NADP</keyword>
<dbReference type="PROSITE" id="PS00798">
    <property type="entry name" value="ALDOKETO_REDUCTASE_1"/>
    <property type="match status" value="1"/>
</dbReference>
<evidence type="ECO:0000256" key="1">
    <source>
        <dbReference type="ARBA" id="ARBA00007905"/>
    </source>
</evidence>
<comment type="caution">
    <text evidence="5">The sequence shown here is derived from an EMBL/GenBank/DDBJ whole genome shotgun (WGS) entry which is preliminary data.</text>
</comment>
<evidence type="ECO:0000313" key="6">
    <source>
        <dbReference type="Proteomes" id="UP001501490"/>
    </source>
</evidence>
<dbReference type="Gene3D" id="3.20.20.100">
    <property type="entry name" value="NADP-dependent oxidoreductase domain"/>
    <property type="match status" value="1"/>
</dbReference>
<evidence type="ECO:0000313" key="5">
    <source>
        <dbReference type="EMBL" id="GAA3609102.1"/>
    </source>
</evidence>
<dbReference type="InterPro" id="IPR018170">
    <property type="entry name" value="Aldo/ket_reductase_CS"/>
</dbReference>
<name>A0ABP6ZGK4_9ACTN</name>
<dbReference type="PANTHER" id="PTHR43827">
    <property type="entry name" value="2,5-DIKETO-D-GLUCONIC ACID REDUCTASE"/>
    <property type="match status" value="1"/>
</dbReference>
<dbReference type="Proteomes" id="UP001501490">
    <property type="component" value="Unassembled WGS sequence"/>
</dbReference>
<dbReference type="PROSITE" id="PS00062">
    <property type="entry name" value="ALDOKETO_REDUCTASE_2"/>
    <property type="match status" value="1"/>
</dbReference>
<dbReference type="InterPro" id="IPR023210">
    <property type="entry name" value="NADP_OxRdtase_dom"/>
</dbReference>
<sequence>MPYAPTVTLRNGAELPMIGFGTWPMRGAECAAAVRTAIESGYRLVDTAENYRNEDGVGQGLRDSGLDRHELFITTKFNRAWHSVDGVRQAWQASIERLGVEYVDMLMVHWPNPDQGGYVDALRGLKDLLDHGMIRAIGVSNFKPAHLQRVLDETGIEPDVNQIQLSPYATRRDARSYDTEHGIVTESWSPIGGSGDDLRSDPLLVAVAQRYAKTPTQVVLRWHVQQGLVAIPKSATPERIAENIDIFDFELTADEIAAIGGLDRGESGVTDSDVFGH</sequence>
<comment type="similarity">
    <text evidence="1">Belongs to the aldo/keto reductase family.</text>
</comment>
<dbReference type="InterPro" id="IPR036812">
    <property type="entry name" value="NAD(P)_OxRdtase_dom_sf"/>
</dbReference>
<protein>
    <submittedName>
        <fullName evidence="5">Aldo/keto reductase</fullName>
    </submittedName>
</protein>
<dbReference type="PRINTS" id="PR00069">
    <property type="entry name" value="ALDKETRDTASE"/>
</dbReference>
<reference evidence="6" key="1">
    <citation type="journal article" date="2019" name="Int. J. Syst. Evol. Microbiol.">
        <title>The Global Catalogue of Microorganisms (GCM) 10K type strain sequencing project: providing services to taxonomists for standard genome sequencing and annotation.</title>
        <authorList>
            <consortium name="The Broad Institute Genomics Platform"/>
            <consortium name="The Broad Institute Genome Sequencing Center for Infectious Disease"/>
            <person name="Wu L."/>
            <person name="Ma J."/>
        </authorList>
    </citation>
    <scope>NUCLEOTIDE SEQUENCE [LARGE SCALE GENOMIC DNA]</scope>
    <source>
        <strain evidence="6">JCM 16929</strain>
    </source>
</reference>
<organism evidence="5 6">
    <name type="scientific">Microlunatus ginsengisoli</name>
    <dbReference type="NCBI Taxonomy" id="363863"/>
    <lineage>
        <taxon>Bacteria</taxon>
        <taxon>Bacillati</taxon>
        <taxon>Actinomycetota</taxon>
        <taxon>Actinomycetes</taxon>
        <taxon>Propionibacteriales</taxon>
        <taxon>Propionibacteriaceae</taxon>
        <taxon>Microlunatus</taxon>
    </lineage>
</organism>
<keyword evidence="3" id="KW-0560">Oxidoreductase</keyword>
<dbReference type="SUPFAM" id="SSF51430">
    <property type="entry name" value="NAD(P)-linked oxidoreductase"/>
    <property type="match status" value="1"/>
</dbReference>
<gene>
    <name evidence="5" type="ORF">GCM10022236_08450</name>
</gene>